<dbReference type="GO" id="GO:0036424">
    <property type="term" value="F:L-phosphoserine phosphatase activity"/>
    <property type="evidence" value="ECO:0007669"/>
    <property type="project" value="InterPro"/>
</dbReference>
<comment type="similarity">
    <text evidence="3">Belongs to the HAD-like hydrolase superfamily. SerB family.</text>
</comment>
<evidence type="ECO:0000256" key="8">
    <source>
        <dbReference type="ARBA" id="ARBA00022842"/>
    </source>
</evidence>
<dbReference type="UniPathway" id="UPA00135">
    <property type="reaction ID" value="UER00198"/>
</dbReference>
<evidence type="ECO:0000256" key="7">
    <source>
        <dbReference type="ARBA" id="ARBA00022801"/>
    </source>
</evidence>
<keyword evidence="5" id="KW-0028">Amino-acid biosynthesis</keyword>
<evidence type="ECO:0000256" key="5">
    <source>
        <dbReference type="ARBA" id="ARBA00022605"/>
    </source>
</evidence>
<keyword evidence="9" id="KW-0718">Serine biosynthesis</keyword>
<dbReference type="PANTHER" id="PTHR43344:SF2">
    <property type="entry name" value="PHOSPHOSERINE PHOSPHATASE"/>
    <property type="match status" value="1"/>
</dbReference>
<protein>
    <recommendedName>
        <fullName evidence="4">phosphoserine phosphatase</fullName>
        <ecNumber evidence="4">3.1.3.3</ecNumber>
    </recommendedName>
    <alternativeName>
        <fullName evidence="10">O-phosphoserine phosphohydrolase</fullName>
    </alternativeName>
</protein>
<dbReference type="Gene3D" id="3.40.50.1000">
    <property type="entry name" value="HAD superfamily/HAD-like"/>
    <property type="match status" value="1"/>
</dbReference>
<keyword evidence="7" id="KW-0378">Hydrolase</keyword>
<dbReference type="GO" id="GO:0000287">
    <property type="term" value="F:magnesium ion binding"/>
    <property type="evidence" value="ECO:0007669"/>
    <property type="project" value="TreeGrafter"/>
</dbReference>
<evidence type="ECO:0000256" key="11">
    <source>
        <dbReference type="PIRSR" id="PIRSR604469-1"/>
    </source>
</evidence>
<evidence type="ECO:0000256" key="1">
    <source>
        <dbReference type="ARBA" id="ARBA00001946"/>
    </source>
</evidence>
<keyword evidence="13" id="KW-1185">Reference proteome</keyword>
<dbReference type="InterPro" id="IPR004469">
    <property type="entry name" value="PSP"/>
</dbReference>
<evidence type="ECO:0000313" key="12">
    <source>
        <dbReference type="EMBL" id="GAX84303.1"/>
    </source>
</evidence>
<dbReference type="GO" id="GO:0009507">
    <property type="term" value="C:chloroplast"/>
    <property type="evidence" value="ECO:0007669"/>
    <property type="project" value="TreeGrafter"/>
</dbReference>
<dbReference type="SUPFAM" id="SSF56784">
    <property type="entry name" value="HAD-like"/>
    <property type="match status" value="1"/>
</dbReference>
<dbReference type="GO" id="GO:0006564">
    <property type="term" value="P:L-serine biosynthetic process"/>
    <property type="evidence" value="ECO:0007669"/>
    <property type="project" value="UniProtKB-KW"/>
</dbReference>
<evidence type="ECO:0000256" key="2">
    <source>
        <dbReference type="ARBA" id="ARBA00005135"/>
    </source>
</evidence>
<evidence type="ECO:0000256" key="9">
    <source>
        <dbReference type="ARBA" id="ARBA00023299"/>
    </source>
</evidence>
<dbReference type="EMBL" id="BEGY01000121">
    <property type="protein sequence ID" value="GAX84303.1"/>
    <property type="molecule type" value="Genomic_DNA"/>
</dbReference>
<feature type="active site" description="Proton donor" evidence="11">
    <location>
        <position position="70"/>
    </location>
</feature>
<dbReference type="InterPro" id="IPR050582">
    <property type="entry name" value="HAD-like_SerB"/>
</dbReference>
<dbReference type="Pfam" id="PF00702">
    <property type="entry name" value="Hydrolase"/>
    <property type="match status" value="1"/>
</dbReference>
<dbReference type="PANTHER" id="PTHR43344">
    <property type="entry name" value="PHOSPHOSERINE PHOSPHATASE"/>
    <property type="match status" value="1"/>
</dbReference>
<reference evidence="12 13" key="1">
    <citation type="submission" date="2017-08" db="EMBL/GenBank/DDBJ databases">
        <title>Acidophilic green algal genome provides insights into adaptation to an acidic environment.</title>
        <authorList>
            <person name="Hirooka S."/>
            <person name="Hirose Y."/>
            <person name="Kanesaki Y."/>
            <person name="Higuchi S."/>
            <person name="Fujiwara T."/>
            <person name="Onuma R."/>
            <person name="Era A."/>
            <person name="Ohbayashi R."/>
            <person name="Uzuka A."/>
            <person name="Nozaki H."/>
            <person name="Yoshikawa H."/>
            <person name="Miyagishima S.Y."/>
        </authorList>
    </citation>
    <scope>NUCLEOTIDE SEQUENCE [LARGE SCALE GENOMIC DNA]</scope>
    <source>
        <strain evidence="12 13">NIES-2499</strain>
    </source>
</reference>
<dbReference type="Proteomes" id="UP000232323">
    <property type="component" value="Unassembled WGS sequence"/>
</dbReference>
<feature type="active site" description="Nucleophile" evidence="11">
    <location>
        <position position="68"/>
    </location>
</feature>
<evidence type="ECO:0000313" key="13">
    <source>
        <dbReference type="Proteomes" id="UP000232323"/>
    </source>
</evidence>
<dbReference type="OrthoDB" id="27226at2759"/>
<dbReference type="NCBIfam" id="TIGR00338">
    <property type="entry name" value="serB"/>
    <property type="match status" value="1"/>
</dbReference>
<accession>A0A250XMQ3</accession>
<sequence>MYSLEFFSMNKSAMSLRMSINPRAVNVLYRTIAARRGQTVMKCAQKEGLEPSAYVIEALRHSKAICFDVDSTFCQDESIDEIAKFLGVGEEVAALTSRAMGGTMDFKSALEGRLSIMAPTQRDIENFLMKHPHQITQGIPELVKLLQAQNKAVFLVSGGFRQIIHPLAIHLGIPLENVFANSLVFKADGTYAGFDENEFTCRSGGKPAAIRHIKETFFLEPVVMVGDGATDLEARLEGAADLFIGYGGVVERRNVAEKADWYIYNIQQMIDILAH</sequence>
<organism evidence="12 13">
    <name type="scientific">Chlamydomonas eustigma</name>
    <dbReference type="NCBI Taxonomy" id="1157962"/>
    <lineage>
        <taxon>Eukaryota</taxon>
        <taxon>Viridiplantae</taxon>
        <taxon>Chlorophyta</taxon>
        <taxon>core chlorophytes</taxon>
        <taxon>Chlorophyceae</taxon>
        <taxon>CS clade</taxon>
        <taxon>Chlamydomonadales</taxon>
        <taxon>Chlamydomonadaceae</taxon>
        <taxon>Chlamydomonas</taxon>
    </lineage>
</organism>
<dbReference type="InterPro" id="IPR036412">
    <property type="entry name" value="HAD-like_sf"/>
</dbReference>
<dbReference type="STRING" id="1157962.A0A250XMQ3"/>
<dbReference type="AlphaFoldDB" id="A0A250XMQ3"/>
<comment type="cofactor">
    <cofactor evidence="1">
        <name>Mg(2+)</name>
        <dbReference type="ChEBI" id="CHEBI:18420"/>
    </cofactor>
</comment>
<dbReference type="InterPro" id="IPR023214">
    <property type="entry name" value="HAD_sf"/>
</dbReference>
<gene>
    <name evidence="12" type="ORF">CEUSTIGMA_g11725.t1</name>
</gene>
<comment type="pathway">
    <text evidence="2">Amino-acid biosynthesis; L-serine biosynthesis; L-serine from 3-phospho-D-glycerate: step 3/3.</text>
</comment>
<evidence type="ECO:0000256" key="6">
    <source>
        <dbReference type="ARBA" id="ARBA00022723"/>
    </source>
</evidence>
<evidence type="ECO:0000256" key="3">
    <source>
        <dbReference type="ARBA" id="ARBA00009184"/>
    </source>
</evidence>
<proteinExistence type="inferred from homology"/>
<dbReference type="CDD" id="cd04309">
    <property type="entry name" value="HAD_PSP_eu"/>
    <property type="match status" value="1"/>
</dbReference>
<keyword evidence="6" id="KW-0479">Metal-binding</keyword>
<evidence type="ECO:0000256" key="4">
    <source>
        <dbReference type="ARBA" id="ARBA00012640"/>
    </source>
</evidence>
<keyword evidence="8" id="KW-0460">Magnesium</keyword>
<dbReference type="NCBIfam" id="TIGR01488">
    <property type="entry name" value="HAD-SF-IB"/>
    <property type="match status" value="1"/>
</dbReference>
<dbReference type="EC" id="3.1.3.3" evidence="4"/>
<name>A0A250XMQ3_9CHLO</name>
<dbReference type="Gene3D" id="1.10.150.210">
    <property type="entry name" value="Phosphoserine phosphatase, domain 2"/>
    <property type="match status" value="1"/>
</dbReference>
<evidence type="ECO:0000256" key="10">
    <source>
        <dbReference type="ARBA" id="ARBA00031693"/>
    </source>
</evidence>
<comment type="caution">
    <text evidence="12">The sequence shown here is derived from an EMBL/GenBank/DDBJ whole genome shotgun (WGS) entry which is preliminary data.</text>
</comment>